<reference evidence="2 3" key="1">
    <citation type="submission" date="2021-10" db="EMBL/GenBank/DDBJ databases">
        <authorList>
            <person name="Lavering E.D."/>
            <person name="James R."/>
            <person name="Fairhom J.D."/>
            <person name="Ogilvie B.H."/>
            <person name="Thurgood T.L."/>
            <person name="Robison R.A."/>
            <person name="Grose J.H."/>
        </authorList>
    </citation>
    <scope>NUCLEOTIDE SEQUENCE [LARGE SCALE GENOMIC DNA]</scope>
</reference>
<keyword evidence="3" id="KW-1185">Reference proteome</keyword>
<evidence type="ECO:0000313" key="3">
    <source>
        <dbReference type="Proteomes" id="UP000827751"/>
    </source>
</evidence>
<sequence length="303" mass="35620">MKLMSVRKKKEPTPKKQCSSCSKNKATTFFFKVDSPLFPDGMINTCRDCVRKQVDVNDMEQVISFLRQIDKPFNQKYWDEALKSKNHPLGEYIRKINSLNQVKNKNFDDSQAVGIGTTHDVQASQLSDTIEREDGEIIEYSDSLVSRWGIGYQRHEYLRLEKYYQDMMMSYEIKDINHRQMLKTLAKLSVESDNALSRKDFTNYSKINKEYEVTMKSAGFRPVDRKSGSEATGMFSFSQVWAEIEKEGFIPPKLVEFKKDDIDYMLMYYQQFVERLVDKPVTTEPDTEWRDEVMDYESEESQE</sequence>
<feature type="compositionally biased region" description="Acidic residues" evidence="1">
    <location>
        <begin position="294"/>
        <end position="303"/>
    </location>
</feature>
<name>A0AAE8YPA9_9CAUD</name>
<evidence type="ECO:0000256" key="1">
    <source>
        <dbReference type="SAM" id="MobiDB-lite"/>
    </source>
</evidence>
<gene>
    <name evidence="2" type="ORF">CHEWBECCA_204</name>
</gene>
<dbReference type="Proteomes" id="UP000827751">
    <property type="component" value="Segment"/>
</dbReference>
<feature type="region of interest" description="Disordered" evidence="1">
    <location>
        <begin position="284"/>
        <end position="303"/>
    </location>
</feature>
<evidence type="ECO:0000313" key="2">
    <source>
        <dbReference type="EMBL" id="UGO46287.1"/>
    </source>
</evidence>
<organism evidence="2 3">
    <name type="scientific">Bacillus phage vB_BanS_Chewbecca</name>
    <dbReference type="NCBI Taxonomy" id="2894786"/>
    <lineage>
        <taxon>Viruses</taxon>
        <taxon>Duplodnaviria</taxon>
        <taxon>Heunggongvirae</taxon>
        <taxon>Uroviricota</taxon>
        <taxon>Caudoviricetes</taxon>
        <taxon>Joanripponvirinae</taxon>
        <taxon>Tsamsavirus</taxon>
        <taxon>Tsamsavirus chewbecca</taxon>
    </lineage>
</organism>
<protein>
    <submittedName>
        <fullName evidence="2">Uncharacterized protein</fullName>
    </submittedName>
</protein>
<dbReference type="EMBL" id="OK499972">
    <property type="protein sequence ID" value="UGO46287.1"/>
    <property type="molecule type" value="Genomic_DNA"/>
</dbReference>
<accession>A0AAE8YPA9</accession>
<proteinExistence type="predicted"/>